<reference evidence="1" key="1">
    <citation type="journal article" date="2014" name="Genome Announc.">
        <title>Draft Genome Sequence of Clostridium straminisolvens Strain JCM 21531T, Isolated from a Cellulose-Degrading Bacterial Community.</title>
        <authorList>
            <person name="Yuki M."/>
            <person name="Oshima K."/>
            <person name="Suda W."/>
            <person name="Sakamoto M."/>
            <person name="Kitamura K."/>
            <person name="Iida T."/>
            <person name="Hattori M."/>
            <person name="Ohkuma M."/>
        </authorList>
    </citation>
    <scope>NUCLEOTIDE SEQUENCE [LARGE SCALE GENOMIC DNA]</scope>
    <source>
        <strain evidence="1">JCM 21531</strain>
    </source>
</reference>
<accession>W4V8B1</accession>
<protein>
    <submittedName>
        <fullName evidence="1">Possible subunit of benzoyl-CoA reductase/2-hydroxyglutaryl-CoA dehydratase</fullName>
    </submittedName>
</protein>
<dbReference type="Proteomes" id="UP000019109">
    <property type="component" value="Unassembled WGS sequence"/>
</dbReference>
<organism evidence="1 2">
    <name type="scientific">Acetivibrio straminisolvens JCM 21531</name>
    <dbReference type="NCBI Taxonomy" id="1294263"/>
    <lineage>
        <taxon>Bacteria</taxon>
        <taxon>Bacillati</taxon>
        <taxon>Bacillota</taxon>
        <taxon>Clostridia</taxon>
        <taxon>Eubacteriales</taxon>
        <taxon>Oscillospiraceae</taxon>
        <taxon>Acetivibrio</taxon>
    </lineage>
</organism>
<evidence type="ECO:0000313" key="2">
    <source>
        <dbReference type="Proteomes" id="UP000019109"/>
    </source>
</evidence>
<dbReference type="STRING" id="1294263.JCM21531_3176"/>
<comment type="caution">
    <text evidence="1">The sequence shown here is derived from an EMBL/GenBank/DDBJ whole genome shotgun (WGS) entry which is preliminary data.</text>
</comment>
<dbReference type="EMBL" id="BAVR01000041">
    <property type="protein sequence ID" value="GAE89635.1"/>
    <property type="molecule type" value="Genomic_DNA"/>
</dbReference>
<keyword evidence="2" id="KW-1185">Reference proteome</keyword>
<sequence length="54" mass="5733">MKNIGFTTSIPVEVIFAAGHKPVDLNNVFITNDNPGKLIEVAENAGSPEIPVRG</sequence>
<name>W4V8B1_9FIRM</name>
<proteinExistence type="predicted"/>
<evidence type="ECO:0000313" key="1">
    <source>
        <dbReference type="EMBL" id="GAE89635.1"/>
    </source>
</evidence>
<gene>
    <name evidence="1" type="ORF">JCM21531_3176</name>
</gene>
<dbReference type="AlphaFoldDB" id="W4V8B1"/>